<dbReference type="InterPro" id="IPR036388">
    <property type="entry name" value="WH-like_DNA-bd_sf"/>
</dbReference>
<dbReference type="InterPro" id="IPR000835">
    <property type="entry name" value="HTH_MarR-typ"/>
</dbReference>
<dbReference type="Gene3D" id="1.10.10.10">
    <property type="entry name" value="Winged helix-like DNA-binding domain superfamily/Winged helix DNA-binding domain"/>
    <property type="match status" value="1"/>
</dbReference>
<protein>
    <submittedName>
        <fullName evidence="2">MarR family transcriptional regulator</fullName>
    </submittedName>
</protein>
<dbReference type="PANTHER" id="PTHR33164">
    <property type="entry name" value="TRANSCRIPTIONAL REGULATOR, MARR FAMILY"/>
    <property type="match status" value="1"/>
</dbReference>
<dbReference type="RefSeq" id="WP_254153269.1">
    <property type="nucleotide sequence ID" value="NZ_JAHESD010000013.1"/>
</dbReference>
<accession>A0ABS5VPG7</accession>
<reference evidence="2 3" key="1">
    <citation type="submission" date="2021-05" db="EMBL/GenBank/DDBJ databases">
        <title>A Polyphasic approach of four new species of the genus Ohtaekwangia: Ohtaekwangia histidinii sp. nov., Ohtaekwangia cretensis sp. nov., Ohtaekwangia indiensis sp. nov., Ohtaekwangia reichenbachii sp. nov. from diverse environment.</title>
        <authorList>
            <person name="Octaviana S."/>
        </authorList>
    </citation>
    <scope>NUCLEOTIDE SEQUENCE [LARGE SCALE GENOMIC DNA]</scope>
    <source>
        <strain evidence="2 3">PWU20</strain>
    </source>
</reference>
<dbReference type="PROSITE" id="PS50995">
    <property type="entry name" value="HTH_MARR_2"/>
    <property type="match status" value="1"/>
</dbReference>
<dbReference type="Proteomes" id="UP000772618">
    <property type="component" value="Unassembled WGS sequence"/>
</dbReference>
<comment type="caution">
    <text evidence="2">The sequence shown here is derived from an EMBL/GenBank/DDBJ whole genome shotgun (WGS) entry which is preliminary data.</text>
</comment>
<dbReference type="InterPro" id="IPR036390">
    <property type="entry name" value="WH_DNA-bd_sf"/>
</dbReference>
<gene>
    <name evidence="2" type="ORF">KK060_08445</name>
</gene>
<organism evidence="2 3">
    <name type="scientific">Chryseosolibacter indicus</name>
    <dbReference type="NCBI Taxonomy" id="2782351"/>
    <lineage>
        <taxon>Bacteria</taxon>
        <taxon>Pseudomonadati</taxon>
        <taxon>Bacteroidota</taxon>
        <taxon>Cytophagia</taxon>
        <taxon>Cytophagales</taxon>
        <taxon>Chryseotaleaceae</taxon>
        <taxon>Chryseosolibacter</taxon>
    </lineage>
</organism>
<name>A0ABS5VPG7_9BACT</name>
<feature type="domain" description="HTH marR-type" evidence="1">
    <location>
        <begin position="13"/>
        <end position="149"/>
    </location>
</feature>
<dbReference type="SMART" id="SM00347">
    <property type="entry name" value="HTH_MARR"/>
    <property type="match status" value="1"/>
</dbReference>
<dbReference type="PRINTS" id="PR00598">
    <property type="entry name" value="HTHMARR"/>
</dbReference>
<dbReference type="SUPFAM" id="SSF46785">
    <property type="entry name" value="Winged helix' DNA-binding domain"/>
    <property type="match status" value="1"/>
</dbReference>
<keyword evidence="3" id="KW-1185">Reference proteome</keyword>
<dbReference type="InterPro" id="IPR039422">
    <property type="entry name" value="MarR/SlyA-like"/>
</dbReference>
<dbReference type="PANTHER" id="PTHR33164:SF43">
    <property type="entry name" value="HTH-TYPE TRANSCRIPTIONAL REPRESSOR YETL"/>
    <property type="match status" value="1"/>
</dbReference>
<dbReference type="Pfam" id="PF01047">
    <property type="entry name" value="MarR"/>
    <property type="match status" value="1"/>
</dbReference>
<evidence type="ECO:0000313" key="2">
    <source>
        <dbReference type="EMBL" id="MBT1703308.1"/>
    </source>
</evidence>
<proteinExistence type="predicted"/>
<sequence>MSLSQDIKQKEFRSEYQKAILNILYTHNYLITHMSDAFKDFDITRQQFNVLRILRGQYPKPATVNLIKDRMLDKMSDTSRIVERLRLKGLINREDSKNDKRAVEITITESGLELLEKMEGPVDNLEKLLYNLSEDETRQLNTLLDKMRGSQLDESEIAHEELLNQQEKF</sequence>
<evidence type="ECO:0000259" key="1">
    <source>
        <dbReference type="PROSITE" id="PS50995"/>
    </source>
</evidence>
<dbReference type="EMBL" id="JAHESD010000013">
    <property type="protein sequence ID" value="MBT1703308.1"/>
    <property type="molecule type" value="Genomic_DNA"/>
</dbReference>
<evidence type="ECO:0000313" key="3">
    <source>
        <dbReference type="Proteomes" id="UP000772618"/>
    </source>
</evidence>